<organism evidence="2">
    <name type="scientific">Sinorhizobium sp. M14</name>
    <dbReference type="NCBI Taxonomy" id="430451"/>
    <lineage>
        <taxon>Bacteria</taxon>
        <taxon>Pseudomonadati</taxon>
        <taxon>Pseudomonadota</taxon>
        <taxon>Alphaproteobacteria</taxon>
        <taxon>Hyphomicrobiales</taxon>
        <taxon>Rhizobiaceae</taxon>
        <taxon>Sinorhizobium/Ensifer group</taxon>
        <taxon>Sinorhizobium</taxon>
    </lineage>
</organism>
<evidence type="ECO:0008006" key="3">
    <source>
        <dbReference type="Google" id="ProtNLM"/>
    </source>
</evidence>
<accession>A0A142BPQ0</accession>
<protein>
    <recommendedName>
        <fullName evidence="3">Transmembrane protein</fullName>
    </recommendedName>
</protein>
<evidence type="ECO:0000313" key="2">
    <source>
        <dbReference type="EMBL" id="AMP35058.1"/>
    </source>
</evidence>
<keyword evidence="1" id="KW-0812">Transmembrane</keyword>
<feature type="transmembrane region" description="Helical" evidence="1">
    <location>
        <begin position="30"/>
        <end position="55"/>
    </location>
</feature>
<dbReference type="EMBL" id="KU140623">
    <property type="protein sequence ID" value="AMP35058.1"/>
    <property type="molecule type" value="Genomic_DNA"/>
</dbReference>
<keyword evidence="2" id="KW-0614">Plasmid</keyword>
<name>A0A142BPQ0_9HYPH</name>
<gene>
    <name evidence="2" type="ORF">pSinB_199</name>
</gene>
<keyword evidence="1" id="KW-0472">Membrane</keyword>
<evidence type="ECO:0000256" key="1">
    <source>
        <dbReference type="SAM" id="Phobius"/>
    </source>
</evidence>
<dbReference type="AlphaFoldDB" id="A0A142BPQ0"/>
<reference evidence="2" key="1">
    <citation type="submission" date="2015-11" db="EMBL/GenBank/DDBJ databases">
        <title>Molecular characterization of pSinB plasmid of arsenite oxidizing, metalotolerant Sinorhizobium sp. M14 - insight into the heavy metal resistome of sinorhizobial extrachromosomal replicons.</title>
        <authorList>
            <person name="Romaniuk K."/>
            <person name="Decewicz P."/>
            <person name="Mielnicki S."/>
            <person name="Sklodowska A."/>
            <person name="Dziewit L."/>
            <person name="Drewniak L."/>
        </authorList>
    </citation>
    <scope>NUCLEOTIDE SEQUENCE</scope>
    <source>
        <strain evidence="2">M14</strain>
        <plasmid evidence="2">pSinB</plasmid>
    </source>
</reference>
<proteinExistence type="predicted"/>
<sequence length="141" mass="14956">MPKIFVSHFPRQLAACKARNMIVVAAIRRILYLIALLGIVFGPVSISTAASAMALSSDMQMKATSGMDDMSCCPEELPSQNSDCGKACPLVLVCSSIILVHQNTAEGWSVALNPRSLPLGTFEESNIASAVIEPPARPPKA</sequence>
<keyword evidence="1" id="KW-1133">Transmembrane helix</keyword>
<geneLocation type="plasmid" evidence="2">
    <name>pSinB</name>
</geneLocation>